<sequence>MFETKNMQESDNKEIDISESLDSLKDLSFRRSQLIHGTASNSVQNAKSNTNNNTTIIRKPYATKTPIHRQKPRHVPSFCSFNDSMNVNFEKELFEKVSTESERNIIVSHYEPGTIGLRRYAVTHQDEVDGYIFDFSKRSTRLSNDTMDRTVITVGFTGRKKRWTLCPSCDCIPKADKREKIVGQWKILYLPPKGGNLMVPRCVYEAYGDVVDDCNYFAATLCPQQTYCAKHSNQASFLNRNWHYSYRHQFALQDYVVFCDHLQSVRLVWKLQVSKGNDLSDISAEVAEKTLITVMQRFLEYARINGTHNFFLAAPSLQCNIKNDNSEESTPLNKVSISDKDERSHLDSFQSCSSSESISSQFDFNKIPFQFASQINSQIPISKFVIQPNSGVSFTPVVNSITPHQSMYFHDFMNYLDNNKKLETSSAIERLKAFNLLQSSQSISSIQMPDSFSNCSSTGTTPISIDCNETPTVLHARMAKATINSNEDCGQSIKTTMTNVDGESPINTNKNNAKCQNLQQDLFESFINHSFVNNSLQNICGINQSISLGNFSQVQFPSILHATTTPNPYLLLGPSSSMYPYYIPINHLGSYETQNILNNSGIIKKQNNDSNLTIYTMNSQLNSEIPTKFGFSQSLGLSNNSNIYNLSKQNSSPNSKFSNEIKLVPQINISQNNAFFAENDKVMQTKN</sequence>
<dbReference type="OrthoDB" id="339318at2759"/>
<dbReference type="EMBL" id="JAPCXC010000071">
    <property type="protein sequence ID" value="KAJ1606772.1"/>
    <property type="molecule type" value="Genomic_DNA"/>
</dbReference>
<gene>
    <name evidence="1" type="ORF">OJ253_2632</name>
</gene>
<comment type="caution">
    <text evidence="1">The sequence shown here is derived from an EMBL/GenBank/DDBJ whole genome shotgun (WGS) entry which is preliminary data.</text>
</comment>
<dbReference type="AlphaFoldDB" id="A0A9D5HWK5"/>
<dbReference type="Proteomes" id="UP001067231">
    <property type="component" value="Unassembled WGS sequence"/>
</dbReference>
<evidence type="ECO:0000313" key="1">
    <source>
        <dbReference type="EMBL" id="KAJ1606772.1"/>
    </source>
</evidence>
<protein>
    <submittedName>
        <fullName evidence="1">Uncharacterized protein</fullName>
    </submittedName>
</protein>
<proteinExistence type="predicted"/>
<accession>A0A9D5HWK5</accession>
<organism evidence="1">
    <name type="scientific">Cryptosporidium canis</name>
    <dbReference type="NCBI Taxonomy" id="195482"/>
    <lineage>
        <taxon>Eukaryota</taxon>
        <taxon>Sar</taxon>
        <taxon>Alveolata</taxon>
        <taxon>Apicomplexa</taxon>
        <taxon>Conoidasida</taxon>
        <taxon>Coccidia</taxon>
        <taxon>Eucoccidiorida</taxon>
        <taxon>Eimeriorina</taxon>
        <taxon>Cryptosporidiidae</taxon>
        <taxon>Cryptosporidium</taxon>
    </lineage>
</organism>
<name>A0A9D5HWK5_9CRYT</name>
<reference evidence="1" key="1">
    <citation type="submission" date="2022-10" db="EMBL/GenBank/DDBJ databases">
        <title>Adaptive evolution leads to modifications in subtelomeric GC content in a zoonotic Cryptosporidium species.</title>
        <authorList>
            <person name="Li J."/>
            <person name="Feng Y."/>
            <person name="Xiao L."/>
        </authorList>
    </citation>
    <scope>NUCLEOTIDE SEQUENCE</scope>
    <source>
        <strain evidence="1">33844</strain>
    </source>
</reference>